<reference evidence="3" key="1">
    <citation type="submission" date="2010-12" db="EMBL/GenBank/DDBJ databases">
        <title>Complete sequence of Desulfovibrio aespoeensis Aspo-2.</title>
        <authorList>
            <consortium name="US DOE Joint Genome Institute"/>
            <person name="Lucas S."/>
            <person name="Copeland A."/>
            <person name="Lapidus A."/>
            <person name="Cheng J.-F."/>
            <person name="Goodwin L."/>
            <person name="Pitluck S."/>
            <person name="Chertkov O."/>
            <person name="Misra M."/>
            <person name="Detter J.C."/>
            <person name="Han C."/>
            <person name="Tapia R."/>
            <person name="Land M."/>
            <person name="Hauser L."/>
            <person name="Kyrpides N."/>
            <person name="Ivanova N."/>
            <person name="Ovchinnikova G."/>
            <person name="Pedersen K."/>
            <person name="Jagevall S."/>
            <person name="Hazen T."/>
            <person name="Woyke T."/>
        </authorList>
    </citation>
    <scope>NUCLEOTIDE SEQUENCE [LARGE SCALE GENOMIC DNA]</scope>
    <source>
        <strain evidence="3">ATCC 700646 / DSM 10631 / Aspo-2</strain>
    </source>
</reference>
<sequence length="317" mass="34607">MDAQFVERLEVGEVVEFIEKGDGVLIDTLPPEHFAARHIPGAVNACVYEMVFCEMAAALVPTMGTPVVLYGAGADSLDCLAAADKLARLGYTDVAVFHGGLEEWLAAGRSLEGSAPDALEPPHPVLVLEPRPYRLIPDESLLRWAGRNTGSTHHGTLRFASGGLDATGADPGAGPIGSDELSAWFVIDMTSISNTDLLGQDLHPVLEKHLHSDDFFFTVMFPEASFITTAIRLVESAQATRPNAMIQGNLSLRGMTSEIAFPAHIRNLDAERLSIVANLDFDRTQWGVIYGSSRFFRHLSYHLVFDFISVEFRLLLE</sequence>
<dbReference type="SUPFAM" id="SSF52821">
    <property type="entry name" value="Rhodanese/Cell cycle control phosphatase"/>
    <property type="match status" value="1"/>
</dbReference>
<dbReference type="PROSITE" id="PS50206">
    <property type="entry name" value="RHODANESE_3"/>
    <property type="match status" value="1"/>
</dbReference>
<keyword evidence="3" id="KW-1185">Reference proteome</keyword>
<dbReference type="HOGENOM" id="CLU_893299_0_0_7"/>
<organism evidence="2 3">
    <name type="scientific">Pseudodesulfovibrio aespoeensis (strain ATCC 700646 / DSM 10631 / Aspo-2)</name>
    <name type="common">Desulfovibrio aespoeensis</name>
    <dbReference type="NCBI Taxonomy" id="643562"/>
    <lineage>
        <taxon>Bacteria</taxon>
        <taxon>Pseudomonadati</taxon>
        <taxon>Thermodesulfobacteriota</taxon>
        <taxon>Desulfovibrionia</taxon>
        <taxon>Desulfovibrionales</taxon>
        <taxon>Desulfovibrionaceae</taxon>
    </lineage>
</organism>
<dbReference type="SUPFAM" id="SSF101874">
    <property type="entry name" value="YceI-like"/>
    <property type="match status" value="1"/>
</dbReference>
<reference evidence="2 3" key="2">
    <citation type="journal article" date="2014" name="Genome Announc.">
        <title>Complete Genome Sequence of the Subsurface, Mesophilic Sulfate-Reducing Bacterium Desulfovibrio aespoeensis Aspo-2.</title>
        <authorList>
            <person name="Pedersen K."/>
            <person name="Bengtsson A."/>
            <person name="Edlund J."/>
            <person name="Rabe L."/>
            <person name="Hazen T."/>
            <person name="Chakraborty R."/>
            <person name="Goodwin L."/>
            <person name="Shapiro N."/>
        </authorList>
    </citation>
    <scope>NUCLEOTIDE SEQUENCE [LARGE SCALE GENOMIC DNA]</scope>
    <source>
        <strain evidence="3">ATCC 700646 / DSM 10631 / Aspo-2</strain>
    </source>
</reference>
<dbReference type="AlphaFoldDB" id="E6VRX0"/>
<dbReference type="EMBL" id="CP002431">
    <property type="protein sequence ID" value="ADU61903.1"/>
    <property type="molecule type" value="Genomic_DNA"/>
</dbReference>
<dbReference type="Gene3D" id="3.40.250.10">
    <property type="entry name" value="Rhodanese-like domain"/>
    <property type="match status" value="1"/>
</dbReference>
<accession>E6VRX0</accession>
<dbReference type="eggNOG" id="COG2897">
    <property type="taxonomic scope" value="Bacteria"/>
</dbReference>
<dbReference type="Pfam" id="PF00581">
    <property type="entry name" value="Rhodanese"/>
    <property type="match status" value="1"/>
</dbReference>
<dbReference type="Proteomes" id="UP000002191">
    <property type="component" value="Chromosome"/>
</dbReference>
<evidence type="ECO:0000313" key="3">
    <source>
        <dbReference type="Proteomes" id="UP000002191"/>
    </source>
</evidence>
<dbReference type="CDD" id="cd00158">
    <property type="entry name" value="RHOD"/>
    <property type="match status" value="1"/>
</dbReference>
<dbReference type="SMART" id="SM00450">
    <property type="entry name" value="RHOD"/>
    <property type="match status" value="1"/>
</dbReference>
<proteinExistence type="predicted"/>
<evidence type="ECO:0000259" key="1">
    <source>
        <dbReference type="PROSITE" id="PS50206"/>
    </source>
</evidence>
<name>E6VRX0_PSEA9</name>
<dbReference type="PANTHER" id="PTHR34406:SF1">
    <property type="entry name" value="PROTEIN YCEI"/>
    <property type="match status" value="1"/>
</dbReference>
<dbReference type="InterPro" id="IPR036761">
    <property type="entry name" value="TTHA0802/YceI-like_sf"/>
</dbReference>
<protein>
    <submittedName>
        <fullName evidence="2">YceI family protein</fullName>
    </submittedName>
</protein>
<dbReference type="PANTHER" id="PTHR34406">
    <property type="entry name" value="PROTEIN YCEI"/>
    <property type="match status" value="1"/>
</dbReference>
<feature type="domain" description="Rhodanese" evidence="1">
    <location>
        <begin position="19"/>
        <end position="113"/>
    </location>
</feature>
<dbReference type="RefSeq" id="WP_013513834.1">
    <property type="nucleotide sequence ID" value="NC_014844.1"/>
</dbReference>
<dbReference type="OrthoDB" id="9811006at2"/>
<gene>
    <name evidence="2" type="ordered locus">Daes_0886</name>
</gene>
<dbReference type="KEGG" id="das:Daes_0886"/>
<dbReference type="InterPro" id="IPR001763">
    <property type="entry name" value="Rhodanese-like_dom"/>
</dbReference>
<dbReference type="InterPro" id="IPR036873">
    <property type="entry name" value="Rhodanese-like_dom_sf"/>
</dbReference>
<dbReference type="Gene3D" id="2.40.128.110">
    <property type="entry name" value="Lipid/polyisoprenoid-binding, YceI-like"/>
    <property type="match status" value="1"/>
</dbReference>
<dbReference type="InterPro" id="IPR007372">
    <property type="entry name" value="Lipid/polyisoprenoid-bd_YceI"/>
</dbReference>
<dbReference type="STRING" id="643562.Daes_0886"/>
<dbReference type="SMART" id="SM00867">
    <property type="entry name" value="YceI"/>
    <property type="match status" value="1"/>
</dbReference>
<evidence type="ECO:0000313" key="2">
    <source>
        <dbReference type="EMBL" id="ADU61903.1"/>
    </source>
</evidence>
<dbReference type="Pfam" id="PF04264">
    <property type="entry name" value="YceI"/>
    <property type="match status" value="1"/>
</dbReference>